<dbReference type="AlphaFoldDB" id="A0A067SM55"/>
<name>A0A067SM55_GALM3</name>
<dbReference type="EMBL" id="KL142412">
    <property type="protein sequence ID" value="KDR67863.1"/>
    <property type="molecule type" value="Genomic_DNA"/>
</dbReference>
<sequence length="157" mass="18245">MTDLLIYWCSWLSRDWIFNHNRFAHISFYLFSFFGGVCLGHDYQDINGFETTGELLEVLWNVDWKAVAHLPEPLLADIIIEWLDNHISRVNPMQQNVLAEASRLRAHILRSVMSEIYFEPTSVRQLEAIRRGLACTTFFGCAPEGFYSRALAWTKNA</sequence>
<protein>
    <submittedName>
        <fullName evidence="1">Uncharacterized protein</fullName>
    </submittedName>
</protein>
<keyword evidence="2" id="KW-1185">Reference proteome</keyword>
<evidence type="ECO:0000313" key="1">
    <source>
        <dbReference type="EMBL" id="KDR67863.1"/>
    </source>
</evidence>
<organism evidence="1 2">
    <name type="scientific">Galerina marginata (strain CBS 339.88)</name>
    <dbReference type="NCBI Taxonomy" id="685588"/>
    <lineage>
        <taxon>Eukaryota</taxon>
        <taxon>Fungi</taxon>
        <taxon>Dikarya</taxon>
        <taxon>Basidiomycota</taxon>
        <taxon>Agaricomycotina</taxon>
        <taxon>Agaricomycetes</taxon>
        <taxon>Agaricomycetidae</taxon>
        <taxon>Agaricales</taxon>
        <taxon>Agaricineae</taxon>
        <taxon>Strophariaceae</taxon>
        <taxon>Galerina</taxon>
    </lineage>
</organism>
<accession>A0A067SM55</accession>
<proteinExistence type="predicted"/>
<dbReference type="HOGENOM" id="CLU_1678025_0_0_1"/>
<reference evidence="2" key="1">
    <citation type="journal article" date="2014" name="Proc. Natl. Acad. Sci. U.S.A.">
        <title>Extensive sampling of basidiomycete genomes demonstrates inadequacy of the white-rot/brown-rot paradigm for wood decay fungi.</title>
        <authorList>
            <person name="Riley R."/>
            <person name="Salamov A.A."/>
            <person name="Brown D.W."/>
            <person name="Nagy L.G."/>
            <person name="Floudas D."/>
            <person name="Held B.W."/>
            <person name="Levasseur A."/>
            <person name="Lombard V."/>
            <person name="Morin E."/>
            <person name="Otillar R."/>
            <person name="Lindquist E.A."/>
            <person name="Sun H."/>
            <person name="LaButti K.M."/>
            <person name="Schmutz J."/>
            <person name="Jabbour D."/>
            <person name="Luo H."/>
            <person name="Baker S.E."/>
            <person name="Pisabarro A.G."/>
            <person name="Walton J.D."/>
            <person name="Blanchette R.A."/>
            <person name="Henrissat B."/>
            <person name="Martin F."/>
            <person name="Cullen D."/>
            <person name="Hibbett D.S."/>
            <person name="Grigoriev I.V."/>
        </authorList>
    </citation>
    <scope>NUCLEOTIDE SEQUENCE [LARGE SCALE GENOMIC DNA]</scope>
    <source>
        <strain evidence="2">CBS 339.88</strain>
    </source>
</reference>
<gene>
    <name evidence="1" type="ORF">GALMADRAFT_1066262</name>
</gene>
<evidence type="ECO:0000313" key="2">
    <source>
        <dbReference type="Proteomes" id="UP000027222"/>
    </source>
</evidence>
<dbReference type="Proteomes" id="UP000027222">
    <property type="component" value="Unassembled WGS sequence"/>
</dbReference>